<dbReference type="AlphaFoldDB" id="A0AAD2Q3M7"/>
<proteinExistence type="predicted"/>
<gene>
    <name evidence="3" type="ORF">MYCIT1_LOCUS18105</name>
</gene>
<feature type="region of interest" description="Disordered" evidence="1">
    <location>
        <begin position="268"/>
        <end position="288"/>
    </location>
</feature>
<keyword evidence="4" id="KW-1185">Reference proteome</keyword>
<keyword evidence="2" id="KW-0472">Membrane</keyword>
<comment type="caution">
    <text evidence="3">The sequence shown here is derived from an EMBL/GenBank/DDBJ whole genome shotgun (WGS) entry which is preliminary data.</text>
</comment>
<reference evidence="3" key="1">
    <citation type="submission" date="2023-11" db="EMBL/GenBank/DDBJ databases">
        <authorList>
            <person name="De Vega J J."/>
            <person name="De Vega J J."/>
        </authorList>
    </citation>
    <scope>NUCLEOTIDE SEQUENCE</scope>
</reference>
<feature type="transmembrane region" description="Helical" evidence="2">
    <location>
        <begin position="69"/>
        <end position="89"/>
    </location>
</feature>
<organism evidence="3 4">
    <name type="scientific">Mycena citricolor</name>
    <dbReference type="NCBI Taxonomy" id="2018698"/>
    <lineage>
        <taxon>Eukaryota</taxon>
        <taxon>Fungi</taxon>
        <taxon>Dikarya</taxon>
        <taxon>Basidiomycota</taxon>
        <taxon>Agaricomycotina</taxon>
        <taxon>Agaricomycetes</taxon>
        <taxon>Agaricomycetidae</taxon>
        <taxon>Agaricales</taxon>
        <taxon>Marasmiineae</taxon>
        <taxon>Mycenaceae</taxon>
        <taxon>Mycena</taxon>
    </lineage>
</organism>
<protein>
    <submittedName>
        <fullName evidence="3">Uncharacterized protein</fullName>
    </submittedName>
</protein>
<feature type="compositionally biased region" description="Polar residues" evidence="1">
    <location>
        <begin position="275"/>
        <end position="288"/>
    </location>
</feature>
<accession>A0AAD2Q3M7</accession>
<sequence>ANRYLSLLGHVPVMLEYYWTTIDEGDPAKVKVCHPLQSFHQCFAVVSQILVATMLILRTYALHEQSKRVLALILMVSALVLGIGGWSIVTSREPRGTHRSDFYPRIGCAAYLTDFASRRIGFAWIGMLVFDAMILGLTISKAFMRQERGTVSSLGTGRPISLAATLVRDGTLYFLVMALANIGNIISYIYGGPYARGSATTLSNVLSSILISRFMFNLRDRKPANRSQRVSASSPFCTTGNEALSESVPMTVVSAYFGTEIEDENGDTYGRTNYAAGSSVSRSPSAIR</sequence>
<evidence type="ECO:0000256" key="2">
    <source>
        <dbReference type="SAM" id="Phobius"/>
    </source>
</evidence>
<evidence type="ECO:0000313" key="4">
    <source>
        <dbReference type="Proteomes" id="UP001295794"/>
    </source>
</evidence>
<keyword evidence="2" id="KW-1133">Transmembrane helix</keyword>
<feature type="transmembrane region" description="Helical" evidence="2">
    <location>
        <begin position="38"/>
        <end position="57"/>
    </location>
</feature>
<name>A0AAD2Q3M7_9AGAR</name>
<keyword evidence="2" id="KW-0812">Transmembrane</keyword>
<feature type="transmembrane region" description="Helical" evidence="2">
    <location>
        <begin position="121"/>
        <end position="139"/>
    </location>
</feature>
<dbReference type="EMBL" id="CAVNYO010000181">
    <property type="protein sequence ID" value="CAK5272455.1"/>
    <property type="molecule type" value="Genomic_DNA"/>
</dbReference>
<feature type="non-terminal residue" evidence="3">
    <location>
        <position position="288"/>
    </location>
</feature>
<evidence type="ECO:0000313" key="3">
    <source>
        <dbReference type="EMBL" id="CAK5272455.1"/>
    </source>
</evidence>
<evidence type="ECO:0000256" key="1">
    <source>
        <dbReference type="SAM" id="MobiDB-lite"/>
    </source>
</evidence>
<feature type="transmembrane region" description="Helical" evidence="2">
    <location>
        <begin position="172"/>
        <end position="191"/>
    </location>
</feature>
<dbReference type="Proteomes" id="UP001295794">
    <property type="component" value="Unassembled WGS sequence"/>
</dbReference>
<feature type="transmembrane region" description="Helical" evidence="2">
    <location>
        <begin position="197"/>
        <end position="216"/>
    </location>
</feature>